<organism evidence="3 4">
    <name type="scientific">Pyrrhoderma noxium</name>
    <dbReference type="NCBI Taxonomy" id="2282107"/>
    <lineage>
        <taxon>Eukaryota</taxon>
        <taxon>Fungi</taxon>
        <taxon>Dikarya</taxon>
        <taxon>Basidiomycota</taxon>
        <taxon>Agaricomycotina</taxon>
        <taxon>Agaricomycetes</taxon>
        <taxon>Hymenochaetales</taxon>
        <taxon>Hymenochaetaceae</taxon>
        <taxon>Pyrrhoderma</taxon>
    </lineage>
</organism>
<gene>
    <name evidence="3" type="ORF">PNOK_0161800</name>
</gene>
<feature type="domain" description="PSP1 C-terminal" evidence="2">
    <location>
        <begin position="647"/>
        <end position="732"/>
    </location>
</feature>
<feature type="compositionally biased region" description="Low complexity" evidence="1">
    <location>
        <begin position="513"/>
        <end position="534"/>
    </location>
</feature>
<dbReference type="InParanoid" id="A0A286UPY9"/>
<feature type="region of interest" description="Disordered" evidence="1">
    <location>
        <begin position="153"/>
        <end position="182"/>
    </location>
</feature>
<dbReference type="Pfam" id="PF04468">
    <property type="entry name" value="PSP1"/>
    <property type="match status" value="1"/>
</dbReference>
<feature type="compositionally biased region" description="Low complexity" evidence="1">
    <location>
        <begin position="387"/>
        <end position="398"/>
    </location>
</feature>
<feature type="region of interest" description="Disordered" evidence="1">
    <location>
        <begin position="370"/>
        <end position="431"/>
    </location>
</feature>
<dbReference type="PANTHER" id="PTHR43830">
    <property type="entry name" value="PROTEIN PSP1"/>
    <property type="match status" value="1"/>
</dbReference>
<dbReference type="AlphaFoldDB" id="A0A286UPY9"/>
<dbReference type="NCBIfam" id="NF041131">
    <property type="entry name" value="RicT_YaaT_fam"/>
    <property type="match status" value="1"/>
</dbReference>
<dbReference type="Proteomes" id="UP000217199">
    <property type="component" value="Unassembled WGS sequence"/>
</dbReference>
<keyword evidence="4" id="KW-1185">Reference proteome</keyword>
<feature type="region of interest" description="Disordered" evidence="1">
    <location>
        <begin position="279"/>
        <end position="301"/>
    </location>
</feature>
<evidence type="ECO:0000256" key="1">
    <source>
        <dbReference type="SAM" id="MobiDB-lite"/>
    </source>
</evidence>
<protein>
    <submittedName>
        <fullName evidence="3">PSP1-domain-containing</fullName>
    </submittedName>
</protein>
<accession>A0A286UPY9</accession>
<dbReference type="PANTHER" id="PTHR43830:SF3">
    <property type="entry name" value="PROTEIN PSP1"/>
    <property type="match status" value="1"/>
</dbReference>
<comment type="caution">
    <text evidence="3">The sequence shown here is derived from an EMBL/GenBank/DDBJ whole genome shotgun (WGS) entry which is preliminary data.</text>
</comment>
<feature type="compositionally biased region" description="Low complexity" evidence="1">
    <location>
        <begin position="333"/>
        <end position="351"/>
    </location>
</feature>
<evidence type="ECO:0000259" key="2">
    <source>
        <dbReference type="PROSITE" id="PS51411"/>
    </source>
</evidence>
<feature type="compositionally biased region" description="Low complexity" evidence="1">
    <location>
        <begin position="169"/>
        <end position="182"/>
    </location>
</feature>
<dbReference type="OrthoDB" id="243127at2759"/>
<proteinExistence type="predicted"/>
<feature type="compositionally biased region" description="Basic and acidic residues" evidence="1">
    <location>
        <begin position="1"/>
        <end position="12"/>
    </location>
</feature>
<reference evidence="3 4" key="1">
    <citation type="journal article" date="2017" name="Mol. Ecol.">
        <title>Comparative and population genomic landscape of Phellinus noxius: A hypervariable fungus causing root rot in trees.</title>
        <authorList>
            <person name="Chung C.L."/>
            <person name="Lee T.J."/>
            <person name="Akiba M."/>
            <person name="Lee H.H."/>
            <person name="Kuo T.H."/>
            <person name="Liu D."/>
            <person name="Ke H.M."/>
            <person name="Yokoi T."/>
            <person name="Roa M.B."/>
            <person name="Lu M.J."/>
            <person name="Chang Y.Y."/>
            <person name="Ann P.J."/>
            <person name="Tsai J.N."/>
            <person name="Chen C.Y."/>
            <person name="Tzean S.S."/>
            <person name="Ota Y."/>
            <person name="Hattori T."/>
            <person name="Sahashi N."/>
            <person name="Liou R.F."/>
            <person name="Kikuchi T."/>
            <person name="Tsai I.J."/>
        </authorList>
    </citation>
    <scope>NUCLEOTIDE SEQUENCE [LARGE SCALE GENOMIC DNA]</scope>
    <source>
        <strain evidence="3 4">FFPRI411160</strain>
    </source>
</reference>
<name>A0A286UPY9_9AGAM</name>
<feature type="compositionally biased region" description="Polar residues" evidence="1">
    <location>
        <begin position="288"/>
        <end position="301"/>
    </location>
</feature>
<feature type="compositionally biased region" description="Polar residues" evidence="1">
    <location>
        <begin position="14"/>
        <end position="33"/>
    </location>
</feature>
<evidence type="ECO:0000313" key="4">
    <source>
        <dbReference type="Proteomes" id="UP000217199"/>
    </source>
</evidence>
<dbReference type="InterPro" id="IPR007557">
    <property type="entry name" value="PSP1_C"/>
</dbReference>
<feature type="region of interest" description="Disordered" evidence="1">
    <location>
        <begin position="1"/>
        <end position="96"/>
    </location>
</feature>
<feature type="region of interest" description="Disordered" evidence="1">
    <location>
        <begin position="333"/>
        <end position="358"/>
    </location>
</feature>
<dbReference type="FunCoup" id="A0A286UPY9">
    <property type="interactions" value="267"/>
</dbReference>
<feature type="compositionally biased region" description="Polar residues" evidence="1">
    <location>
        <begin position="52"/>
        <end position="65"/>
    </location>
</feature>
<dbReference type="InterPro" id="IPR047767">
    <property type="entry name" value="PSP1-like"/>
</dbReference>
<feature type="region of interest" description="Disordered" evidence="1">
    <location>
        <begin position="501"/>
        <end position="534"/>
    </location>
</feature>
<dbReference type="EMBL" id="NBII01000002">
    <property type="protein sequence ID" value="PAV21661.1"/>
    <property type="molecule type" value="Genomic_DNA"/>
</dbReference>
<dbReference type="GO" id="GO:0005737">
    <property type="term" value="C:cytoplasm"/>
    <property type="evidence" value="ECO:0007669"/>
    <property type="project" value="TreeGrafter"/>
</dbReference>
<feature type="compositionally biased region" description="Polar residues" evidence="1">
    <location>
        <begin position="502"/>
        <end position="511"/>
    </location>
</feature>
<dbReference type="PROSITE" id="PS51411">
    <property type="entry name" value="PSP1_C"/>
    <property type="match status" value="1"/>
</dbReference>
<evidence type="ECO:0000313" key="3">
    <source>
        <dbReference type="EMBL" id="PAV21661.1"/>
    </source>
</evidence>
<sequence length="739" mass="80340">MEHQYTSDERRNRFSSSGADTPRSASQPPTTNGEGFYVSPAMQIYGSPGGRNINTNTNSFNSPWAISSGRVPQALSRSSSIGMPASLPRSSSFSATADRYGSGSFASAIRESHSFPSTFEDDESEALSDATGEYTTDFSYSESRGRNAYLVPDTRSRSQSLATATAMRPGPIGSPPSSWTPGSGPLSIPGRYGYSDVKAPGSRFGSLGNLARSPVGVHGASPSPTGLRVGHGHAELTNISPLARDVGHVMIDEEWGGGDGLDSGATSRRHSVSIIQQPRRGIVGFNAPDSQGQEDGSQNYYLGNSAGTNIGNGGSLYSDDELAISLNTLSLNQQNQSSRSSQPVSQPSSLPIFTPLSRMSHDTISGSLAESLSVPSGEHLPRRMLRSPSESGYSVSSSGTTPPRDVEHSPALDQYSSRTQPSRPEIRTDLSPSMQNLRYNGMQFNIPENGPAPQMSPTFMRSPTAPNQSFMHLHQGQLPLSPTRHLDNQLQMQQILQQQQIGGSATLQRRASQSESLHQHSLSSPSLQTSGQSQLAELGRGIPLHAVPTHWALYIVEFKAGRTDLYYNDDPRMPPLRVNDYVIVEADRGKDLGKIVNDTITAAEVEAFVRQQAAQAQQAALVEQGFGGGPTSPDGHVTHTKREINPKKIYGKANAQDAQQMVAKLQDEEKALQLCKTKVKQKKLPMEVVDAEYQWDRRKLTFFFVAEKRIDFRELVRELFRLYKTRIWMASIGGQLSPE</sequence>